<gene>
    <name evidence="6" type="ORF">INF35_04645</name>
</gene>
<dbReference type="InterPro" id="IPR001347">
    <property type="entry name" value="SIS_dom"/>
</dbReference>
<keyword evidence="2" id="KW-0238">DNA-binding</keyword>
<dbReference type="Gene3D" id="1.10.10.10">
    <property type="entry name" value="Winged helix-like DNA-binding domain superfamily/Winged helix DNA-binding domain"/>
    <property type="match status" value="1"/>
</dbReference>
<feature type="domain" description="HTH rpiR-type" evidence="4">
    <location>
        <begin position="7"/>
        <end position="83"/>
    </location>
</feature>
<dbReference type="PANTHER" id="PTHR30514:SF1">
    <property type="entry name" value="HTH-TYPE TRANSCRIPTIONAL REGULATOR HEXR-RELATED"/>
    <property type="match status" value="1"/>
</dbReference>
<dbReference type="Pfam" id="PF01380">
    <property type="entry name" value="SIS"/>
    <property type="match status" value="1"/>
</dbReference>
<organism evidence="6 7">
    <name type="scientific">Gemmiger gallinarum</name>
    <dbReference type="NCBI Taxonomy" id="2779354"/>
    <lineage>
        <taxon>Bacteria</taxon>
        <taxon>Bacillati</taxon>
        <taxon>Bacillota</taxon>
        <taxon>Clostridia</taxon>
        <taxon>Eubacteriales</taxon>
        <taxon>Gemmiger</taxon>
    </lineage>
</organism>
<dbReference type="InterPro" id="IPR036388">
    <property type="entry name" value="WH-like_DNA-bd_sf"/>
</dbReference>
<evidence type="ECO:0000259" key="4">
    <source>
        <dbReference type="PROSITE" id="PS51071"/>
    </source>
</evidence>
<evidence type="ECO:0000256" key="1">
    <source>
        <dbReference type="ARBA" id="ARBA00023015"/>
    </source>
</evidence>
<dbReference type="SUPFAM" id="SSF53697">
    <property type="entry name" value="SIS domain"/>
    <property type="match status" value="1"/>
</dbReference>
<evidence type="ECO:0000313" key="7">
    <source>
        <dbReference type="Proteomes" id="UP000768567"/>
    </source>
</evidence>
<dbReference type="InterPro" id="IPR035472">
    <property type="entry name" value="RpiR-like_SIS"/>
</dbReference>
<dbReference type="EMBL" id="JADCKC010000001">
    <property type="protein sequence ID" value="MBE5037073.1"/>
    <property type="molecule type" value="Genomic_DNA"/>
</dbReference>
<comment type="caution">
    <text evidence="6">The sequence shown here is derived from an EMBL/GenBank/DDBJ whole genome shotgun (WGS) entry which is preliminary data.</text>
</comment>
<dbReference type="InterPro" id="IPR000281">
    <property type="entry name" value="HTH_RpiR"/>
</dbReference>
<dbReference type="SUPFAM" id="SSF46689">
    <property type="entry name" value="Homeodomain-like"/>
    <property type="match status" value="1"/>
</dbReference>
<keyword evidence="1" id="KW-0805">Transcription regulation</keyword>
<dbReference type="PROSITE" id="PS51464">
    <property type="entry name" value="SIS"/>
    <property type="match status" value="1"/>
</dbReference>
<evidence type="ECO:0000313" key="6">
    <source>
        <dbReference type="EMBL" id="MBE5037073.1"/>
    </source>
</evidence>
<protein>
    <submittedName>
        <fullName evidence="6">MurR/RpiR family transcriptional regulator</fullName>
    </submittedName>
</protein>
<keyword evidence="7" id="KW-1185">Reference proteome</keyword>
<proteinExistence type="predicted"/>
<evidence type="ECO:0000256" key="3">
    <source>
        <dbReference type="ARBA" id="ARBA00023163"/>
    </source>
</evidence>
<dbReference type="InterPro" id="IPR009057">
    <property type="entry name" value="Homeodomain-like_sf"/>
</dbReference>
<dbReference type="PANTHER" id="PTHR30514">
    <property type="entry name" value="GLUCOKINASE"/>
    <property type="match status" value="1"/>
</dbReference>
<sequence length="285" mass="30340">MALPLNESFWQLLRSKQDSLTKSGRIIAEYLSQNAQQAQYWSISVLASQCGVAEATISRFCRALGFDSYNEMRIALARANASVDPPVGEALAPGVNTSTLCRHAGALAVKAINDASSAMAPEAVDRAAALLQRAKQVFCFGQGSSQLLANDIWARFSTLSTKFHTAGDNHMQAITASLMAPEDVIFFVSYSGATRDMMETLRLAKANGASVILLTHGPNVPGAALADVVLPCGDVQSPLDGGSLPAKIAMLFAAEVLVLRYTVDNQELASIAQVRTKRALAPKQL</sequence>
<evidence type="ECO:0000256" key="2">
    <source>
        <dbReference type="ARBA" id="ARBA00023125"/>
    </source>
</evidence>
<dbReference type="RefSeq" id="WP_193500333.1">
    <property type="nucleotide sequence ID" value="NZ_JADCKC010000001.1"/>
</dbReference>
<accession>A0ABR9R1R4</accession>
<feature type="domain" description="SIS" evidence="5">
    <location>
        <begin position="127"/>
        <end position="267"/>
    </location>
</feature>
<name>A0ABR9R1R4_9FIRM</name>
<evidence type="ECO:0000259" key="5">
    <source>
        <dbReference type="PROSITE" id="PS51464"/>
    </source>
</evidence>
<dbReference type="Proteomes" id="UP000768567">
    <property type="component" value="Unassembled WGS sequence"/>
</dbReference>
<dbReference type="InterPro" id="IPR046348">
    <property type="entry name" value="SIS_dom_sf"/>
</dbReference>
<dbReference type="Gene3D" id="3.40.50.10490">
    <property type="entry name" value="Glucose-6-phosphate isomerase like protein, domain 1"/>
    <property type="match status" value="1"/>
</dbReference>
<keyword evidence="3" id="KW-0804">Transcription</keyword>
<dbReference type="PROSITE" id="PS51071">
    <property type="entry name" value="HTH_RPIR"/>
    <property type="match status" value="1"/>
</dbReference>
<dbReference type="CDD" id="cd05013">
    <property type="entry name" value="SIS_RpiR"/>
    <property type="match status" value="1"/>
</dbReference>
<dbReference type="InterPro" id="IPR047640">
    <property type="entry name" value="RpiR-like"/>
</dbReference>
<reference evidence="6 7" key="1">
    <citation type="submission" date="2020-10" db="EMBL/GenBank/DDBJ databases">
        <title>ChiBAC.</title>
        <authorList>
            <person name="Zenner C."/>
            <person name="Hitch T.C.A."/>
            <person name="Clavel T."/>
        </authorList>
    </citation>
    <scope>NUCLEOTIDE SEQUENCE [LARGE SCALE GENOMIC DNA]</scope>
    <source>
        <strain evidence="6 7">DSM 109015</strain>
    </source>
</reference>
<dbReference type="Pfam" id="PF01418">
    <property type="entry name" value="HTH_6"/>
    <property type="match status" value="1"/>
</dbReference>